<dbReference type="Gene3D" id="3.10.280.10">
    <property type="entry name" value="Mitochondrial glycoprotein"/>
    <property type="match status" value="1"/>
</dbReference>
<evidence type="ECO:0000313" key="3">
    <source>
        <dbReference type="Proteomes" id="UP001147695"/>
    </source>
</evidence>
<sequence>MLSLRTISRAVPRTFSRSIATSALRPALPKVTPQPWKQATKPAYAAFSTSSIFKAPAAEGDIDLLAKLEDELKHEKTSDIPEFKEQQEIIQEIVKAGEWQVKDVEGEQEVVLSKKFGNEKVSVSFTVADIQNISEQEDFDEASLSDDMGYQSKDGLENGEEAEHPEPSFPARVNVTIEKPTNGAVLIQAVVQDGVFQIEEVSHFAKAELAQALTAEKDWTRQSLYAGPPFENLDEDLQSLWERYIEDRGINAELATMIPDYISVKEQKEYLRWLENVKNFVGA</sequence>
<dbReference type="InterPro" id="IPR003428">
    <property type="entry name" value="MAM33"/>
</dbReference>
<dbReference type="Pfam" id="PF02330">
    <property type="entry name" value="MAM33"/>
    <property type="match status" value="1"/>
</dbReference>
<evidence type="ECO:0000256" key="1">
    <source>
        <dbReference type="SAM" id="MobiDB-lite"/>
    </source>
</evidence>
<dbReference type="InterPro" id="IPR036561">
    <property type="entry name" value="MAM33_sf"/>
</dbReference>
<feature type="region of interest" description="Disordered" evidence="1">
    <location>
        <begin position="137"/>
        <end position="168"/>
    </location>
</feature>
<gene>
    <name evidence="2" type="ORF">N7452_007360</name>
</gene>
<evidence type="ECO:0000313" key="2">
    <source>
        <dbReference type="EMBL" id="KAJ5334957.1"/>
    </source>
</evidence>
<comment type="caution">
    <text evidence="2">The sequence shown here is derived from an EMBL/GenBank/DDBJ whole genome shotgun (WGS) entry which is preliminary data.</text>
</comment>
<dbReference type="GO" id="GO:0005759">
    <property type="term" value="C:mitochondrial matrix"/>
    <property type="evidence" value="ECO:0007669"/>
    <property type="project" value="InterPro"/>
</dbReference>
<dbReference type="PANTHER" id="PTHR10826:SF1">
    <property type="entry name" value="COMPLEMENT COMPONENT 1 Q SUBCOMPONENT-BINDING PROTEIN, MITOCHONDRIAL"/>
    <property type="match status" value="1"/>
</dbReference>
<dbReference type="GO" id="GO:0042256">
    <property type="term" value="P:cytosolic ribosome assembly"/>
    <property type="evidence" value="ECO:0007669"/>
    <property type="project" value="TreeGrafter"/>
</dbReference>
<protein>
    <submittedName>
        <fullName evidence="2">Mitochondrial glycoprotein</fullName>
    </submittedName>
</protein>
<name>A0A9W9QFA5_PENBR</name>
<reference evidence="2" key="2">
    <citation type="journal article" date="2023" name="IMA Fungus">
        <title>Comparative genomic study of the Penicillium genus elucidates a diverse pangenome and 15 lateral gene transfer events.</title>
        <authorList>
            <person name="Petersen C."/>
            <person name="Sorensen T."/>
            <person name="Nielsen M.R."/>
            <person name="Sondergaard T.E."/>
            <person name="Sorensen J.L."/>
            <person name="Fitzpatrick D.A."/>
            <person name="Frisvad J.C."/>
            <person name="Nielsen K.L."/>
        </authorList>
    </citation>
    <scope>NUCLEOTIDE SEQUENCE</scope>
    <source>
        <strain evidence="2">IBT 35673</strain>
    </source>
</reference>
<dbReference type="EMBL" id="JAPZBQ010000004">
    <property type="protein sequence ID" value="KAJ5334957.1"/>
    <property type="molecule type" value="Genomic_DNA"/>
</dbReference>
<dbReference type="AlphaFoldDB" id="A0A9W9QFA5"/>
<dbReference type="FunFam" id="3.10.280.10:FF:000007">
    <property type="entry name" value="Regulatory protein SUAPRGA1"/>
    <property type="match status" value="1"/>
</dbReference>
<proteinExistence type="predicted"/>
<reference evidence="2" key="1">
    <citation type="submission" date="2022-12" db="EMBL/GenBank/DDBJ databases">
        <authorList>
            <person name="Petersen C."/>
        </authorList>
    </citation>
    <scope>NUCLEOTIDE SEQUENCE</scope>
    <source>
        <strain evidence="2">IBT 35673</strain>
    </source>
</reference>
<dbReference type="SUPFAM" id="SSF54529">
    <property type="entry name" value="Mitochondrial glycoprotein MAM33-like"/>
    <property type="match status" value="1"/>
</dbReference>
<dbReference type="PANTHER" id="PTHR10826">
    <property type="entry name" value="COMPLEMENT COMPONENT 1"/>
    <property type="match status" value="1"/>
</dbReference>
<dbReference type="Proteomes" id="UP001147695">
    <property type="component" value="Unassembled WGS sequence"/>
</dbReference>
<organism evidence="2 3">
    <name type="scientific">Penicillium brevicompactum</name>
    <dbReference type="NCBI Taxonomy" id="5074"/>
    <lineage>
        <taxon>Eukaryota</taxon>
        <taxon>Fungi</taxon>
        <taxon>Dikarya</taxon>
        <taxon>Ascomycota</taxon>
        <taxon>Pezizomycotina</taxon>
        <taxon>Eurotiomycetes</taxon>
        <taxon>Eurotiomycetidae</taxon>
        <taxon>Eurotiales</taxon>
        <taxon>Aspergillaceae</taxon>
        <taxon>Penicillium</taxon>
    </lineage>
</organism>
<accession>A0A9W9QFA5</accession>